<dbReference type="AlphaFoldDB" id="A0A9X3YQQ7"/>
<organism evidence="2 3">
    <name type="scientific">Tahibacter soli</name>
    <dbReference type="NCBI Taxonomy" id="2983605"/>
    <lineage>
        <taxon>Bacteria</taxon>
        <taxon>Pseudomonadati</taxon>
        <taxon>Pseudomonadota</taxon>
        <taxon>Gammaproteobacteria</taxon>
        <taxon>Lysobacterales</taxon>
        <taxon>Rhodanobacteraceae</taxon>
        <taxon>Tahibacter</taxon>
    </lineage>
</organism>
<accession>A0A9X3YQQ7</accession>
<keyword evidence="1" id="KW-0732">Signal</keyword>
<dbReference type="RefSeq" id="WP_263544247.1">
    <property type="nucleotide sequence ID" value="NZ_JAOVZO020000020.1"/>
</dbReference>
<sequence>MNASRCATTALALGLAATAPVMHAATTYAGAVTGVQAHDAPGGSGGYSPGYAIQAAADRLTYVLGDADRIAPAAVAAGDVFAVKLLASAGSLPTTLDVAAGTGLLDVAAVRPVAGTWGVAIGMEVDGGSVTVNGRANVYAQSDDPVPTSAALGVRVRSGSATFQGAADIRTYTPGYSQGLWVYQGAVSFNGPATVLAQARGESTTGVYNAGGGASRIDFNQGASIAARAIYPSDNVHGVYNDNQNSRIRVVGALDITAVSQGSTAFGVRNQGLLEVAGNTVVAVTGPRSTHGIANTHRTARMNFGGDVDIAVTNTGGYVPFGNPTAVGNGYPGTSYVRFDGAVTATVAATTETYAIDNASTLQFTSATKRVSLAAASSCGTCDVYGIRNQGGSVQATGGLIVSASAASAGKAHAIRNVAAGGRGATVVVNETAGQLVQLDGDVVTGALPGETGTAATRIVLAAPGSFLHGGIAGYASADGYYHAGDTELTIGPGATWRHDGVDHRADFGGGKLAVAGSGVVDATRLLGNVLTIDGASGQGADVALSDRAVLRMYTDVTGVAGAPAAGRIVFGGGVGQFAAPGTVRIAIVRDPLFDSGALADNDAPVLYPIAASVVVDATPAAGGVAAFAAVSGRTEAVAVTVGGAARTALVQPAVALSADRRQILLKGLRVRVLPRDTIFLGGFDD</sequence>
<dbReference type="EMBL" id="JAOVZO020000020">
    <property type="protein sequence ID" value="MDC8015233.1"/>
    <property type="molecule type" value="Genomic_DNA"/>
</dbReference>
<comment type="caution">
    <text evidence="2">The sequence shown here is derived from an EMBL/GenBank/DDBJ whole genome shotgun (WGS) entry which is preliminary data.</text>
</comment>
<evidence type="ECO:0000313" key="3">
    <source>
        <dbReference type="Proteomes" id="UP001139971"/>
    </source>
</evidence>
<proteinExistence type="predicted"/>
<feature type="signal peptide" evidence="1">
    <location>
        <begin position="1"/>
        <end position="24"/>
    </location>
</feature>
<dbReference type="Proteomes" id="UP001139971">
    <property type="component" value="Unassembled WGS sequence"/>
</dbReference>
<protein>
    <submittedName>
        <fullName evidence="2">Uncharacterized protein</fullName>
    </submittedName>
</protein>
<reference evidence="2" key="1">
    <citation type="submission" date="2023-02" db="EMBL/GenBank/DDBJ databases">
        <title>Tahibacter soli sp. nov. isolated from soil.</title>
        <authorList>
            <person name="Baek J.H."/>
            <person name="Lee J.K."/>
            <person name="Choi D.G."/>
            <person name="Jeon C.O."/>
        </authorList>
    </citation>
    <scope>NUCLEOTIDE SEQUENCE</scope>
    <source>
        <strain evidence="2">BL</strain>
    </source>
</reference>
<name>A0A9X3YQQ7_9GAMM</name>
<gene>
    <name evidence="2" type="ORF">OD750_022050</name>
</gene>
<evidence type="ECO:0000313" key="2">
    <source>
        <dbReference type="EMBL" id="MDC8015233.1"/>
    </source>
</evidence>
<evidence type="ECO:0000256" key="1">
    <source>
        <dbReference type="SAM" id="SignalP"/>
    </source>
</evidence>
<keyword evidence="3" id="KW-1185">Reference proteome</keyword>
<feature type="chain" id="PRO_5040790406" evidence="1">
    <location>
        <begin position="25"/>
        <end position="686"/>
    </location>
</feature>